<dbReference type="PANTHER" id="PTHR11431:SF127">
    <property type="entry name" value="BACTERIAL NON-HEME FERRITIN"/>
    <property type="match status" value="1"/>
</dbReference>
<comment type="similarity">
    <text evidence="6">Belongs to the ferritin family. Prokaryotic subfamily.</text>
</comment>
<evidence type="ECO:0000256" key="3">
    <source>
        <dbReference type="ARBA" id="ARBA00023002"/>
    </source>
</evidence>
<evidence type="ECO:0000256" key="4">
    <source>
        <dbReference type="ARBA" id="ARBA00023004"/>
    </source>
</evidence>
<evidence type="ECO:0000259" key="7">
    <source>
        <dbReference type="PROSITE" id="PS50905"/>
    </source>
</evidence>
<dbReference type="GO" id="GO:0008199">
    <property type="term" value="F:ferric iron binding"/>
    <property type="evidence" value="ECO:0007669"/>
    <property type="project" value="InterPro"/>
</dbReference>
<dbReference type="STRING" id="93059.P9211_09561"/>
<keyword evidence="3" id="KW-0560">Oxidoreductase</keyword>
<dbReference type="eggNOG" id="COG1528">
    <property type="taxonomic scope" value="Bacteria"/>
</dbReference>
<feature type="binding site" evidence="5">
    <location>
        <position position="39"/>
    </location>
    <ligand>
        <name>Fe cation</name>
        <dbReference type="ChEBI" id="CHEBI:24875"/>
        <label>1</label>
    </ligand>
</feature>
<dbReference type="EC" id="1.16.3.2" evidence="6"/>
<dbReference type="InterPro" id="IPR009078">
    <property type="entry name" value="Ferritin-like_SF"/>
</dbReference>
<evidence type="ECO:0000256" key="2">
    <source>
        <dbReference type="ARBA" id="ARBA00022723"/>
    </source>
</evidence>
<dbReference type="PANTHER" id="PTHR11431">
    <property type="entry name" value="FERRITIN"/>
    <property type="match status" value="1"/>
</dbReference>
<dbReference type="InterPro" id="IPR008331">
    <property type="entry name" value="Ferritin_DPS_dom"/>
</dbReference>
<feature type="binding site" evidence="5">
    <location>
        <position position="116"/>
    </location>
    <ligand>
        <name>Fe cation</name>
        <dbReference type="ChEBI" id="CHEBI:24875"/>
        <label>1</label>
    </ligand>
</feature>
<keyword evidence="2 5" id="KW-0479">Metal-binding</keyword>
<dbReference type="SUPFAM" id="SSF47240">
    <property type="entry name" value="Ferritin-like"/>
    <property type="match status" value="1"/>
</dbReference>
<dbReference type="Gene3D" id="1.20.1260.10">
    <property type="match status" value="1"/>
</dbReference>
<accession>A9BAM5</accession>
<evidence type="ECO:0000256" key="6">
    <source>
        <dbReference type="RuleBase" id="RU361145"/>
    </source>
</evidence>
<comment type="subcellular location">
    <subcellularLocation>
        <location evidence="6">Cytoplasm</location>
    </subcellularLocation>
</comment>
<dbReference type="GO" id="GO:0008198">
    <property type="term" value="F:ferrous iron binding"/>
    <property type="evidence" value="ECO:0007669"/>
    <property type="project" value="TreeGrafter"/>
</dbReference>
<sequence length="183" mass="20583">MNDISMNTSTVMSGPSGRAMAQPMETSLVEALYQHLTMERNSSAQYFAMSLWFAERELRGFASFFKHESLSEQEHASNFANYLIARGQSVVLQDIAAPNQQWESIESVICHAFQMEADVTSSLHQLYSLAERATDTRSNVFLDPIIESQTKSEDEFAHILGKVRFANEQPPALLIIDNELSTN</sequence>
<keyword evidence="1 6" id="KW-0409">Iron storage</keyword>
<dbReference type="KEGG" id="pmj:P9211_09561"/>
<evidence type="ECO:0000313" key="9">
    <source>
        <dbReference type="Proteomes" id="UP000000788"/>
    </source>
</evidence>
<dbReference type="Proteomes" id="UP000000788">
    <property type="component" value="Chromosome"/>
</dbReference>
<evidence type="ECO:0000256" key="5">
    <source>
        <dbReference type="PIRSR" id="PIRSR601519-1"/>
    </source>
</evidence>
<dbReference type="AlphaFoldDB" id="A9BAM5"/>
<feature type="binding site" evidence="5">
    <location>
        <position position="72"/>
    </location>
    <ligand>
        <name>Fe cation</name>
        <dbReference type="ChEBI" id="CHEBI:24875"/>
        <label>1</label>
    </ligand>
</feature>
<name>A9BAM5_PROM4</name>
<dbReference type="HOGENOM" id="CLU_065681_1_2_3"/>
<dbReference type="Pfam" id="PF00210">
    <property type="entry name" value="Ferritin"/>
    <property type="match status" value="1"/>
</dbReference>
<organism evidence="8 9">
    <name type="scientific">Prochlorococcus marinus (strain MIT 9211)</name>
    <dbReference type="NCBI Taxonomy" id="93059"/>
    <lineage>
        <taxon>Bacteria</taxon>
        <taxon>Bacillati</taxon>
        <taxon>Cyanobacteriota</taxon>
        <taxon>Cyanophyceae</taxon>
        <taxon>Synechococcales</taxon>
        <taxon>Prochlorococcaceae</taxon>
        <taxon>Prochlorococcus</taxon>
    </lineage>
</organism>
<gene>
    <name evidence="8" type="ordered locus">P9211_09561</name>
</gene>
<dbReference type="InterPro" id="IPR012347">
    <property type="entry name" value="Ferritin-like"/>
</dbReference>
<evidence type="ECO:0000256" key="1">
    <source>
        <dbReference type="ARBA" id="ARBA00022434"/>
    </source>
</evidence>
<feature type="binding site" evidence="5">
    <location>
        <position position="149"/>
    </location>
    <ligand>
        <name>Fe cation</name>
        <dbReference type="ChEBI" id="CHEBI:24875"/>
        <label>1</label>
    </ligand>
</feature>
<keyword evidence="4 5" id="KW-0408">Iron</keyword>
<dbReference type="GO" id="GO:0005737">
    <property type="term" value="C:cytoplasm"/>
    <property type="evidence" value="ECO:0007669"/>
    <property type="project" value="UniProtKB-SubCell"/>
</dbReference>
<dbReference type="InterPro" id="IPR009040">
    <property type="entry name" value="Ferritin-like_diiron"/>
</dbReference>
<protein>
    <recommendedName>
        <fullName evidence="6">Ferritin</fullName>
        <ecNumber evidence="6">1.16.3.2</ecNumber>
    </recommendedName>
</protein>
<dbReference type="CDD" id="cd01055">
    <property type="entry name" value="Nonheme_Ferritin"/>
    <property type="match status" value="1"/>
</dbReference>
<comment type="function">
    <text evidence="6">Iron-storage protein.</text>
</comment>
<dbReference type="GO" id="GO:0016491">
    <property type="term" value="F:oxidoreductase activity"/>
    <property type="evidence" value="ECO:0007669"/>
    <property type="project" value="UniProtKB-KW"/>
</dbReference>
<keyword evidence="9" id="KW-1185">Reference proteome</keyword>
<dbReference type="InterPro" id="IPR001519">
    <property type="entry name" value="Ferritin"/>
</dbReference>
<dbReference type="EMBL" id="CP000878">
    <property type="protein sequence ID" value="ABX08887.1"/>
    <property type="molecule type" value="Genomic_DNA"/>
</dbReference>
<feature type="domain" description="Ferritin-like diiron" evidence="7">
    <location>
        <begin position="22"/>
        <end position="167"/>
    </location>
</feature>
<comment type="catalytic activity">
    <reaction evidence="6">
        <text>4 Fe(2+) + O2 + 6 H2O = 4 iron(III) oxide-hydroxide + 12 H(+)</text>
        <dbReference type="Rhea" id="RHEA:11972"/>
        <dbReference type="ChEBI" id="CHEBI:15377"/>
        <dbReference type="ChEBI" id="CHEBI:15378"/>
        <dbReference type="ChEBI" id="CHEBI:15379"/>
        <dbReference type="ChEBI" id="CHEBI:29033"/>
        <dbReference type="ChEBI" id="CHEBI:78619"/>
        <dbReference type="EC" id="1.16.3.2"/>
    </reaction>
</comment>
<dbReference type="GO" id="GO:0006879">
    <property type="term" value="P:intracellular iron ion homeostasis"/>
    <property type="evidence" value="ECO:0007669"/>
    <property type="project" value="UniProtKB-KW"/>
</dbReference>
<dbReference type="GO" id="GO:0006826">
    <property type="term" value="P:iron ion transport"/>
    <property type="evidence" value="ECO:0007669"/>
    <property type="project" value="InterPro"/>
</dbReference>
<dbReference type="PROSITE" id="PS50905">
    <property type="entry name" value="FERRITIN_LIKE"/>
    <property type="match status" value="1"/>
</dbReference>
<reference evidence="8 9" key="1">
    <citation type="journal article" date="2007" name="PLoS Genet.">
        <title>Patterns and implications of gene gain and loss in the evolution of Prochlorococcus.</title>
        <authorList>
            <person name="Kettler G.C."/>
            <person name="Martiny A.C."/>
            <person name="Huang K."/>
            <person name="Zucker J."/>
            <person name="Coleman M.L."/>
            <person name="Rodrigue S."/>
            <person name="Chen F."/>
            <person name="Lapidus A."/>
            <person name="Ferriera S."/>
            <person name="Johnson J."/>
            <person name="Steglich C."/>
            <person name="Church G.M."/>
            <person name="Richardson P."/>
            <person name="Chisholm S.W."/>
        </authorList>
    </citation>
    <scope>NUCLEOTIDE SEQUENCE [LARGE SCALE GENOMIC DNA]</scope>
    <source>
        <strain evidence="9">MIT 9211</strain>
    </source>
</reference>
<keyword evidence="6" id="KW-0963">Cytoplasm</keyword>
<dbReference type="RefSeq" id="WP_012195508.1">
    <property type="nucleotide sequence ID" value="NC_009976.1"/>
</dbReference>
<dbReference type="InterPro" id="IPR041719">
    <property type="entry name" value="Ferritin_prok"/>
</dbReference>
<evidence type="ECO:0000313" key="8">
    <source>
        <dbReference type="EMBL" id="ABX08887.1"/>
    </source>
</evidence>
<dbReference type="OrthoDB" id="560944at2"/>
<proteinExistence type="inferred from homology"/>
<feature type="binding site" evidence="5">
    <location>
        <position position="75"/>
    </location>
    <ligand>
        <name>Fe cation</name>
        <dbReference type="ChEBI" id="CHEBI:24875"/>
        <label>1</label>
    </ligand>
</feature>